<dbReference type="eggNOG" id="KOG0393">
    <property type="taxonomic scope" value="Eukaryota"/>
</dbReference>
<dbReference type="OrthoDB" id="3693778at2759"/>
<dbReference type="Pfam" id="PF00071">
    <property type="entry name" value="Ras"/>
    <property type="match status" value="1"/>
</dbReference>
<evidence type="ECO:0000313" key="4">
    <source>
        <dbReference type="Proteomes" id="UP000054032"/>
    </source>
</evidence>
<gene>
    <name evidence="3" type="ORF">COCMIDRAFT_86802</name>
</gene>
<dbReference type="Gene3D" id="3.40.50.300">
    <property type="entry name" value="P-loop containing nucleotide triphosphate hydrolases"/>
    <property type="match status" value="1"/>
</dbReference>
<evidence type="ECO:0000313" key="3">
    <source>
        <dbReference type="EMBL" id="EUC48639.1"/>
    </source>
</evidence>
<keyword evidence="2" id="KW-0342">GTP-binding</keyword>
<dbReference type="AlphaFoldDB" id="W6ZM62"/>
<keyword evidence="4" id="KW-1185">Reference proteome</keyword>
<dbReference type="KEGG" id="bor:COCMIDRAFT_86802"/>
<dbReference type="GO" id="GO:0005525">
    <property type="term" value="F:GTP binding"/>
    <property type="evidence" value="ECO:0007669"/>
    <property type="project" value="UniProtKB-KW"/>
</dbReference>
<dbReference type="SMART" id="SM00174">
    <property type="entry name" value="RHO"/>
    <property type="match status" value="1"/>
</dbReference>
<dbReference type="Proteomes" id="UP000054032">
    <property type="component" value="Unassembled WGS sequence"/>
</dbReference>
<dbReference type="GO" id="GO:0003924">
    <property type="term" value="F:GTPase activity"/>
    <property type="evidence" value="ECO:0007669"/>
    <property type="project" value="InterPro"/>
</dbReference>
<dbReference type="EMBL" id="KI963939">
    <property type="protein sequence ID" value="EUC48639.1"/>
    <property type="molecule type" value="Genomic_DNA"/>
</dbReference>
<evidence type="ECO:0000256" key="1">
    <source>
        <dbReference type="ARBA" id="ARBA00022741"/>
    </source>
</evidence>
<evidence type="ECO:0000256" key="2">
    <source>
        <dbReference type="ARBA" id="ARBA00023134"/>
    </source>
</evidence>
<dbReference type="HOGENOM" id="CLU_1461066_0_0_1"/>
<sequence>MHDSPILSALSAPADPIRRKILLVGDTGCAIACLAGAWTSSKHSNPFPAASVTPEVRKKAINIKGRQIDLDVWEIKPTHLLGRLLPHSPTTTHMLLICVATNRPSQFRNTALMWSAEAREHLPGVPTILVGCRKYPSPIKTKSEYERWMKLQNLALLSSRDGDSMAASIDALAYFEISSIESQVSSDLFDFVGEYMLRHTTE</sequence>
<dbReference type="SUPFAM" id="SSF52540">
    <property type="entry name" value="P-loop containing nucleoside triphosphate hydrolases"/>
    <property type="match status" value="1"/>
</dbReference>
<reference evidence="3 4" key="1">
    <citation type="journal article" date="2013" name="PLoS Genet.">
        <title>Comparative genome structure, secondary metabolite, and effector coding capacity across Cochliobolus pathogens.</title>
        <authorList>
            <person name="Condon B.J."/>
            <person name="Leng Y."/>
            <person name="Wu D."/>
            <person name="Bushley K.E."/>
            <person name="Ohm R.A."/>
            <person name="Otillar R."/>
            <person name="Martin J."/>
            <person name="Schackwitz W."/>
            <person name="Grimwood J."/>
            <person name="MohdZainudin N."/>
            <person name="Xue C."/>
            <person name="Wang R."/>
            <person name="Manning V.A."/>
            <person name="Dhillon B."/>
            <person name="Tu Z.J."/>
            <person name="Steffenson B.J."/>
            <person name="Salamov A."/>
            <person name="Sun H."/>
            <person name="Lowry S."/>
            <person name="LaButti K."/>
            <person name="Han J."/>
            <person name="Copeland A."/>
            <person name="Lindquist E."/>
            <person name="Barry K."/>
            <person name="Schmutz J."/>
            <person name="Baker S.E."/>
            <person name="Ciuffetti L.M."/>
            <person name="Grigoriev I.V."/>
            <person name="Zhong S."/>
            <person name="Turgeon B.G."/>
        </authorList>
    </citation>
    <scope>NUCLEOTIDE SEQUENCE [LARGE SCALE GENOMIC DNA]</scope>
    <source>
        <strain evidence="3 4">ATCC 44560</strain>
    </source>
</reference>
<dbReference type="GeneID" id="19126936"/>
<keyword evidence="1" id="KW-0547">Nucleotide-binding</keyword>
<name>W6ZM62_COCMI</name>
<organism evidence="3 4">
    <name type="scientific">Bipolaris oryzae ATCC 44560</name>
    <dbReference type="NCBI Taxonomy" id="930090"/>
    <lineage>
        <taxon>Eukaryota</taxon>
        <taxon>Fungi</taxon>
        <taxon>Dikarya</taxon>
        <taxon>Ascomycota</taxon>
        <taxon>Pezizomycotina</taxon>
        <taxon>Dothideomycetes</taxon>
        <taxon>Pleosporomycetidae</taxon>
        <taxon>Pleosporales</taxon>
        <taxon>Pleosporineae</taxon>
        <taxon>Pleosporaceae</taxon>
        <taxon>Bipolaris</taxon>
    </lineage>
</organism>
<dbReference type="PANTHER" id="PTHR24072">
    <property type="entry name" value="RHO FAMILY GTPASE"/>
    <property type="match status" value="1"/>
</dbReference>
<dbReference type="InterPro" id="IPR027417">
    <property type="entry name" value="P-loop_NTPase"/>
</dbReference>
<dbReference type="RefSeq" id="XP_007684868.1">
    <property type="nucleotide sequence ID" value="XM_007686678.1"/>
</dbReference>
<protein>
    <submittedName>
        <fullName evidence="3">Uncharacterized protein</fullName>
    </submittedName>
</protein>
<dbReference type="GO" id="GO:0007264">
    <property type="term" value="P:small GTPase-mediated signal transduction"/>
    <property type="evidence" value="ECO:0007669"/>
    <property type="project" value="InterPro"/>
</dbReference>
<dbReference type="STRING" id="930090.W6ZM62"/>
<dbReference type="InterPro" id="IPR003578">
    <property type="entry name" value="Small_GTPase_Rho"/>
</dbReference>
<dbReference type="InterPro" id="IPR001806">
    <property type="entry name" value="Small_GTPase"/>
</dbReference>
<accession>W6ZM62</accession>
<proteinExistence type="predicted"/>